<keyword evidence="3" id="KW-1185">Reference proteome</keyword>
<name>E1RGQ2_METP4</name>
<evidence type="ECO:0000313" key="2">
    <source>
        <dbReference type="EMBL" id="ADN36347.1"/>
    </source>
</evidence>
<dbReference type="AlphaFoldDB" id="E1RGQ2"/>
<dbReference type="Proteomes" id="UP000006565">
    <property type="component" value="Chromosome"/>
</dbReference>
<feature type="transmembrane region" description="Helical" evidence="1">
    <location>
        <begin position="7"/>
        <end position="31"/>
    </location>
</feature>
<organism evidence="2 3">
    <name type="scientific">Methanolacinia petrolearia (strain DSM 11571 / OCM 486 / SEBR 4847)</name>
    <name type="common">Methanoplanus petrolearius</name>
    <dbReference type="NCBI Taxonomy" id="679926"/>
    <lineage>
        <taxon>Archaea</taxon>
        <taxon>Methanobacteriati</taxon>
        <taxon>Methanobacteriota</taxon>
        <taxon>Stenosarchaea group</taxon>
        <taxon>Methanomicrobia</taxon>
        <taxon>Methanomicrobiales</taxon>
        <taxon>Methanomicrobiaceae</taxon>
        <taxon>Methanolacinia</taxon>
    </lineage>
</organism>
<reference evidence="2 3" key="1">
    <citation type="journal article" date="2010" name="Stand. Genomic Sci.">
        <title>Complete genome sequence of Methanoplanus petrolearius type strain (SEBR 4847).</title>
        <authorList>
            <person name="Brambilla E."/>
            <person name="Djao O.D."/>
            <person name="Daligault H."/>
            <person name="Lapidus A."/>
            <person name="Lucas S."/>
            <person name="Hammon N."/>
            <person name="Nolan M."/>
            <person name="Tice H."/>
            <person name="Cheng J.F."/>
            <person name="Han C."/>
            <person name="Tapia R."/>
            <person name="Goodwin L."/>
            <person name="Pitluck S."/>
            <person name="Liolios K."/>
            <person name="Ivanova N."/>
            <person name="Mavromatis K."/>
            <person name="Mikhailova N."/>
            <person name="Pati A."/>
            <person name="Chen A."/>
            <person name="Palaniappan K."/>
            <person name="Land M."/>
            <person name="Hauser L."/>
            <person name="Chang Y.J."/>
            <person name="Jeffries C.D."/>
            <person name="Rohde M."/>
            <person name="Spring S."/>
            <person name="Sikorski J."/>
            <person name="Goker M."/>
            <person name="Woyke T."/>
            <person name="Bristow J."/>
            <person name="Eisen J.A."/>
            <person name="Markowitz V."/>
            <person name="Hugenholtz P."/>
            <person name="Kyrpides N.C."/>
            <person name="Klenk H.P."/>
        </authorList>
    </citation>
    <scope>NUCLEOTIDE SEQUENCE [LARGE SCALE GENOMIC DNA]</scope>
    <source>
        <strain evidence="3">DSM 11571 / OCM 486 / SEBR 4847</strain>
    </source>
</reference>
<keyword evidence="1" id="KW-0812">Transmembrane</keyword>
<evidence type="ECO:0000256" key="1">
    <source>
        <dbReference type="SAM" id="Phobius"/>
    </source>
</evidence>
<dbReference type="OrthoDB" id="116634at2157"/>
<evidence type="ECO:0000313" key="3">
    <source>
        <dbReference type="Proteomes" id="UP000006565"/>
    </source>
</evidence>
<accession>E1RGQ2</accession>
<sequence length="234" mass="27635">MIERKEILRYVLLIICVFVLFAIPWASIIGIQDPGLIETIRLFQRIAGVGILTYIVITIIYQFYQKSLTQEMKEEEIKEADQEETRQSLFKPTIGVLIFFMIFTFIPAFDIIYSLIKNEVDFNHTSCSFVVIAIFILLWYLTPVFIFKEDSVQIKSFLFYFFHIDWKTEIKYADITAVKPAPKGKVSEEFRRYRLEIFMNGKKKKNVLTLYNSDIVAKIYLRFKDKLGDKVKLK</sequence>
<dbReference type="eggNOG" id="arCOG13747">
    <property type="taxonomic scope" value="Archaea"/>
</dbReference>
<dbReference type="HOGENOM" id="CLU_1182891_0_0_2"/>
<dbReference type="RefSeq" id="WP_013329524.1">
    <property type="nucleotide sequence ID" value="NC_014507.1"/>
</dbReference>
<gene>
    <name evidence="2" type="ordered locus">Mpet_1590</name>
</gene>
<keyword evidence="1" id="KW-0472">Membrane</keyword>
<keyword evidence="1" id="KW-1133">Transmembrane helix</keyword>
<dbReference type="EMBL" id="CP002117">
    <property type="protein sequence ID" value="ADN36347.1"/>
    <property type="molecule type" value="Genomic_DNA"/>
</dbReference>
<feature type="transmembrane region" description="Helical" evidence="1">
    <location>
        <begin position="94"/>
        <end position="116"/>
    </location>
</feature>
<feature type="transmembrane region" description="Helical" evidence="1">
    <location>
        <begin position="128"/>
        <end position="147"/>
    </location>
</feature>
<dbReference type="KEGG" id="mpi:Mpet_1590"/>
<dbReference type="GeneID" id="9744061"/>
<proteinExistence type="predicted"/>
<feature type="transmembrane region" description="Helical" evidence="1">
    <location>
        <begin position="43"/>
        <end position="64"/>
    </location>
</feature>
<dbReference type="STRING" id="679926.Mpet_1590"/>
<protein>
    <submittedName>
        <fullName evidence="2">Uncharacterized protein</fullName>
    </submittedName>
</protein>